<dbReference type="AlphaFoldDB" id="N9BKQ4"/>
<dbReference type="EMBL" id="APPZ01000004">
    <property type="protein sequence ID" value="ENV73731.1"/>
    <property type="molecule type" value="Genomic_DNA"/>
</dbReference>
<feature type="transmembrane region" description="Helical" evidence="1">
    <location>
        <begin position="114"/>
        <end position="140"/>
    </location>
</feature>
<keyword evidence="1" id="KW-0472">Membrane</keyword>
<comment type="caution">
    <text evidence="2">The sequence shown here is derived from an EMBL/GenBank/DDBJ whole genome shotgun (WGS) entry which is preliminary data.</text>
</comment>
<evidence type="ECO:0000313" key="3">
    <source>
        <dbReference type="Proteomes" id="UP000018444"/>
    </source>
</evidence>
<organism evidence="2 3">
    <name type="scientific">Acinetobacter johnsonii ANC 3681</name>
    <dbReference type="NCBI Taxonomy" id="1217662"/>
    <lineage>
        <taxon>Bacteria</taxon>
        <taxon>Pseudomonadati</taxon>
        <taxon>Pseudomonadota</taxon>
        <taxon>Gammaproteobacteria</taxon>
        <taxon>Moraxellales</taxon>
        <taxon>Moraxellaceae</taxon>
        <taxon>Acinetobacter</taxon>
    </lineage>
</organism>
<dbReference type="Proteomes" id="UP000018444">
    <property type="component" value="Unassembled WGS sequence"/>
</dbReference>
<evidence type="ECO:0000313" key="2">
    <source>
        <dbReference type="EMBL" id="ENV73731.1"/>
    </source>
</evidence>
<gene>
    <name evidence="2" type="ORF">F946_00665</name>
</gene>
<dbReference type="HOGENOM" id="CLU_1640132_0_0_6"/>
<feature type="transmembrane region" description="Helical" evidence="1">
    <location>
        <begin position="89"/>
        <end position="108"/>
    </location>
</feature>
<reference evidence="2 3" key="1">
    <citation type="submission" date="2013-02" db="EMBL/GenBank/DDBJ databases">
        <title>The Genome Sequence of Acinetobacter johnsonii ANC 3681.</title>
        <authorList>
            <consortium name="The Broad Institute Genome Sequencing Platform"/>
            <consortium name="The Broad Institute Genome Sequencing Center for Infectious Disease"/>
            <person name="Cerqueira G."/>
            <person name="Feldgarden M."/>
            <person name="Courvalin P."/>
            <person name="Perichon B."/>
            <person name="Grillot-Courvalin C."/>
            <person name="Clermont D."/>
            <person name="Rocha E."/>
            <person name="Yoon E.-J."/>
            <person name="Nemec A."/>
            <person name="Walker B."/>
            <person name="Young S.K."/>
            <person name="Zeng Q."/>
            <person name="Gargeya S."/>
            <person name="Fitzgerald M."/>
            <person name="Haas B."/>
            <person name="Abouelleil A."/>
            <person name="Alvarado L."/>
            <person name="Arachchi H.M."/>
            <person name="Berlin A.M."/>
            <person name="Chapman S.B."/>
            <person name="Dewar J."/>
            <person name="Goldberg J."/>
            <person name="Griggs A."/>
            <person name="Gujja S."/>
            <person name="Hansen M."/>
            <person name="Howarth C."/>
            <person name="Imamovic A."/>
            <person name="Larimer J."/>
            <person name="McCowan C."/>
            <person name="Murphy C."/>
            <person name="Neiman D."/>
            <person name="Pearson M."/>
            <person name="Priest M."/>
            <person name="Roberts A."/>
            <person name="Saif S."/>
            <person name="Shea T."/>
            <person name="Sisk P."/>
            <person name="Sykes S."/>
            <person name="Wortman J."/>
            <person name="Nusbaum C."/>
            <person name="Birren B."/>
        </authorList>
    </citation>
    <scope>NUCLEOTIDE SEQUENCE [LARGE SCALE GENOMIC DNA]</scope>
    <source>
        <strain evidence="2 3">ANC 3681</strain>
    </source>
</reference>
<feature type="transmembrane region" description="Helical" evidence="1">
    <location>
        <begin position="56"/>
        <end position="82"/>
    </location>
</feature>
<keyword evidence="1" id="KW-1133">Transmembrane helix</keyword>
<sequence>MDSFTKKLFQPLQQTKKRIAANLFLAPIGGLPATVMATFIITIISGQVTNAKILLYLFMMILPAFLFYLCFFYIPYLLLFLVLQHLHKFHLFNIGLATLFGFLSFYYISYPHSFLDVFTLIVLVLFFILPTAVFFIFLSLKSHKQIMEEKCNLRQKPKGNH</sequence>
<proteinExistence type="predicted"/>
<feature type="transmembrane region" description="Helical" evidence="1">
    <location>
        <begin position="21"/>
        <end position="44"/>
    </location>
</feature>
<accession>N9BKQ4</accession>
<keyword evidence="1" id="KW-0812">Transmembrane</keyword>
<evidence type="ECO:0000256" key="1">
    <source>
        <dbReference type="SAM" id="Phobius"/>
    </source>
</evidence>
<protein>
    <submittedName>
        <fullName evidence="2">Uncharacterized protein</fullName>
    </submittedName>
</protein>
<name>N9BKQ4_ACIJO</name>